<evidence type="ECO:0000256" key="2">
    <source>
        <dbReference type="ARBA" id="ARBA00023136"/>
    </source>
</evidence>
<evidence type="ECO:0000256" key="3">
    <source>
        <dbReference type="ARBA" id="ARBA00023237"/>
    </source>
</evidence>
<keyword evidence="5" id="KW-0675">Receptor</keyword>
<dbReference type="GO" id="GO:0030246">
    <property type="term" value="F:carbohydrate binding"/>
    <property type="evidence" value="ECO:0007669"/>
    <property type="project" value="InterPro"/>
</dbReference>
<proteinExistence type="predicted"/>
<name>A0A932A892_9BACT</name>
<dbReference type="Gene3D" id="2.40.170.20">
    <property type="entry name" value="TonB-dependent receptor, beta-barrel domain"/>
    <property type="match status" value="1"/>
</dbReference>
<organism evidence="5 6">
    <name type="scientific">Candidatus Korobacter versatilis</name>
    <dbReference type="NCBI Taxonomy" id="658062"/>
    <lineage>
        <taxon>Bacteria</taxon>
        <taxon>Pseudomonadati</taxon>
        <taxon>Acidobacteriota</taxon>
        <taxon>Terriglobia</taxon>
        <taxon>Terriglobales</taxon>
        <taxon>Candidatus Korobacteraceae</taxon>
        <taxon>Candidatus Korobacter</taxon>
    </lineage>
</organism>
<dbReference type="GO" id="GO:0009279">
    <property type="term" value="C:cell outer membrane"/>
    <property type="evidence" value="ECO:0007669"/>
    <property type="project" value="UniProtKB-SubCell"/>
</dbReference>
<accession>A0A932A892</accession>
<comment type="subcellular location">
    <subcellularLocation>
        <location evidence="1">Cell outer membrane</location>
    </subcellularLocation>
</comment>
<dbReference type="InterPro" id="IPR036942">
    <property type="entry name" value="Beta-barrel_TonB_sf"/>
</dbReference>
<dbReference type="Pfam" id="PF13620">
    <property type="entry name" value="CarboxypepD_reg"/>
    <property type="match status" value="1"/>
</dbReference>
<dbReference type="SUPFAM" id="SSF56935">
    <property type="entry name" value="Porins"/>
    <property type="match status" value="1"/>
</dbReference>
<dbReference type="EMBL" id="JACPNR010000005">
    <property type="protein sequence ID" value="MBI2677971.1"/>
    <property type="molecule type" value="Genomic_DNA"/>
</dbReference>
<reference evidence="5" key="1">
    <citation type="submission" date="2020-07" db="EMBL/GenBank/DDBJ databases">
        <title>Huge and variable diversity of episymbiotic CPR bacteria and DPANN archaea in groundwater ecosystems.</title>
        <authorList>
            <person name="He C.Y."/>
            <person name="Keren R."/>
            <person name="Whittaker M."/>
            <person name="Farag I.F."/>
            <person name="Doudna J."/>
            <person name="Cate J.H.D."/>
            <person name="Banfield J.F."/>
        </authorList>
    </citation>
    <scope>NUCLEOTIDE SEQUENCE</scope>
    <source>
        <strain evidence="5">NC_groundwater_580_Pr5_B-0.1um_64_19</strain>
    </source>
</reference>
<dbReference type="Gene3D" id="2.60.40.1120">
    <property type="entry name" value="Carboxypeptidase-like, regulatory domain"/>
    <property type="match status" value="1"/>
</dbReference>
<keyword evidence="2" id="KW-0472">Membrane</keyword>
<dbReference type="AlphaFoldDB" id="A0A932A892"/>
<keyword evidence="3" id="KW-0998">Cell outer membrane</keyword>
<sequence length="568" mass="60569">MARKLGWSLVMLALALPAWATSRVASVSGAVRNSAGVGQMGALIEIIPANGGATRRVYTDEHGQYSAGEIAPGSYLLRASAAAFLPSLRENVQLTGGAHQLINLTLNTLFEAIQLLPERRRPTTGDEEWKWTLRSVGNRPILRVLDDGQSVMVSSSENGGDRHLKAHVSFVAGSESAGFGSSADASTVFSLERSMFTTGTLAFRGDVGYGNGEPGGVIRASYAQPVGGSRPEIALTARRFATAGTAQQYGALEAFSLAASNTMTLTEAVEITAGSEFQTVQFARRVSAVRPFGTVDVHITPDTVLEYRYASSQLSAQSAMRAAKGFDSAPADLTESGPRMSLAGDRPVLERARHQELSLAHRFGNTRLQAAAYMDNVGNAALLGVGDVTAESGDFLPDVYSSTFTWNGGDLNTTGARLVVQQRFSDGFTATLAYATGGVIAARGDGVAWDAVQRSLRNERRHAVAAKFSGIVPRANTRWVASYRWTNGHALTPVDWFDASPGQADPYFSLFVRQPVPAAGFLPEHMELLVDVRNLLAQGYVPVLGRDGQTLYLVQAARSVRGGVAFSF</sequence>
<dbReference type="InterPro" id="IPR013784">
    <property type="entry name" value="Carb-bd-like_fold"/>
</dbReference>
<feature type="signal peptide" evidence="4">
    <location>
        <begin position="1"/>
        <end position="20"/>
    </location>
</feature>
<evidence type="ECO:0000313" key="5">
    <source>
        <dbReference type="EMBL" id="MBI2677971.1"/>
    </source>
</evidence>
<dbReference type="SUPFAM" id="SSF49452">
    <property type="entry name" value="Starch-binding domain-like"/>
    <property type="match status" value="1"/>
</dbReference>
<evidence type="ECO:0000256" key="4">
    <source>
        <dbReference type="SAM" id="SignalP"/>
    </source>
</evidence>
<feature type="chain" id="PRO_5037152282" evidence="4">
    <location>
        <begin position="21"/>
        <end position="568"/>
    </location>
</feature>
<evidence type="ECO:0000313" key="6">
    <source>
        <dbReference type="Proteomes" id="UP000779809"/>
    </source>
</evidence>
<gene>
    <name evidence="5" type="ORF">HYX28_04245</name>
</gene>
<comment type="caution">
    <text evidence="5">The sequence shown here is derived from an EMBL/GenBank/DDBJ whole genome shotgun (WGS) entry which is preliminary data.</text>
</comment>
<protein>
    <submittedName>
        <fullName evidence="5">TonB-dependent receptor</fullName>
    </submittedName>
</protein>
<dbReference type="Proteomes" id="UP000779809">
    <property type="component" value="Unassembled WGS sequence"/>
</dbReference>
<evidence type="ECO:0000256" key="1">
    <source>
        <dbReference type="ARBA" id="ARBA00004442"/>
    </source>
</evidence>
<keyword evidence="4" id="KW-0732">Signal</keyword>